<keyword evidence="1" id="KW-0472">Membrane</keyword>
<sequence>MYYPSKRDVWMTLVLWAAFFLMTIPPVFFPKLGVWMVPDFLDKQWIRVVILFTLACFIISFWFKTGYTIEEGNLKIQYGPFKKNIPIHEIKNIRETKNPFADPALSMDKLEINYAKYDTIAISPKNKSEFIEQLLQQNPNIKIKQ</sequence>
<evidence type="ECO:0000259" key="2">
    <source>
        <dbReference type="Pfam" id="PF06713"/>
    </source>
</evidence>
<gene>
    <name evidence="3" type="ORF">ACFPM4_08465</name>
</gene>
<accession>A0ABW0LHG0</accession>
<evidence type="ECO:0000313" key="4">
    <source>
        <dbReference type="Proteomes" id="UP001596147"/>
    </source>
</evidence>
<reference evidence="4" key="1">
    <citation type="journal article" date="2019" name="Int. J. Syst. Evol. Microbiol.">
        <title>The Global Catalogue of Microorganisms (GCM) 10K type strain sequencing project: providing services to taxonomists for standard genome sequencing and annotation.</title>
        <authorList>
            <consortium name="The Broad Institute Genomics Platform"/>
            <consortium name="The Broad Institute Genome Sequencing Center for Infectious Disease"/>
            <person name="Wu L."/>
            <person name="Ma J."/>
        </authorList>
    </citation>
    <scope>NUCLEOTIDE SEQUENCE [LARGE SCALE GENOMIC DNA]</scope>
    <source>
        <strain evidence="4">CGMCC 1.12237</strain>
    </source>
</reference>
<dbReference type="RefSeq" id="WP_382350132.1">
    <property type="nucleotide sequence ID" value="NZ_JBHSMC010000011.1"/>
</dbReference>
<keyword evidence="1" id="KW-0812">Transmembrane</keyword>
<dbReference type="Pfam" id="PF06713">
    <property type="entry name" value="bPH_4"/>
    <property type="match status" value="1"/>
</dbReference>
<evidence type="ECO:0000313" key="3">
    <source>
        <dbReference type="EMBL" id="MFC5464785.1"/>
    </source>
</evidence>
<comment type="caution">
    <text evidence="3">The sequence shown here is derived from an EMBL/GenBank/DDBJ whole genome shotgun (WGS) entry which is preliminary data.</text>
</comment>
<organism evidence="3 4">
    <name type="scientific">Lederbergia graminis</name>
    <dbReference type="NCBI Taxonomy" id="735518"/>
    <lineage>
        <taxon>Bacteria</taxon>
        <taxon>Bacillati</taxon>
        <taxon>Bacillota</taxon>
        <taxon>Bacilli</taxon>
        <taxon>Bacillales</taxon>
        <taxon>Bacillaceae</taxon>
        <taxon>Lederbergia</taxon>
    </lineage>
</organism>
<dbReference type="EMBL" id="JBHSMC010000011">
    <property type="protein sequence ID" value="MFC5464785.1"/>
    <property type="molecule type" value="Genomic_DNA"/>
</dbReference>
<evidence type="ECO:0000256" key="1">
    <source>
        <dbReference type="SAM" id="Phobius"/>
    </source>
</evidence>
<feature type="domain" description="Uncharacterized protein YyaB-like PH" evidence="2">
    <location>
        <begin position="65"/>
        <end position="138"/>
    </location>
</feature>
<dbReference type="Proteomes" id="UP001596147">
    <property type="component" value="Unassembled WGS sequence"/>
</dbReference>
<protein>
    <submittedName>
        <fullName evidence="3">PH domain-containing protein</fullName>
    </submittedName>
</protein>
<feature type="transmembrane region" description="Helical" evidence="1">
    <location>
        <begin position="9"/>
        <end position="29"/>
    </location>
</feature>
<feature type="transmembrane region" description="Helical" evidence="1">
    <location>
        <begin position="44"/>
        <end position="63"/>
    </location>
</feature>
<dbReference type="InterPro" id="IPR009589">
    <property type="entry name" value="PH_YyaB-like"/>
</dbReference>
<name>A0ABW0LHG0_9BACI</name>
<keyword evidence="1" id="KW-1133">Transmembrane helix</keyword>
<proteinExistence type="predicted"/>
<keyword evidence="4" id="KW-1185">Reference proteome</keyword>